<evidence type="ECO:0000313" key="2">
    <source>
        <dbReference type="Proteomes" id="UP000827889"/>
    </source>
</evidence>
<evidence type="ECO:0000313" key="3">
    <source>
        <dbReference type="RefSeq" id="XP_048129018.1"/>
    </source>
</evidence>
<dbReference type="Proteomes" id="UP000827889">
    <property type="component" value="Chromosome 11"/>
</dbReference>
<protein>
    <submittedName>
        <fullName evidence="3">Probable prolyl 4-hydroxylase 10</fullName>
    </submittedName>
</protein>
<organism evidence="2 3">
    <name type="scientific">Rhodamnia argentea</name>
    <dbReference type="NCBI Taxonomy" id="178133"/>
    <lineage>
        <taxon>Eukaryota</taxon>
        <taxon>Viridiplantae</taxon>
        <taxon>Streptophyta</taxon>
        <taxon>Embryophyta</taxon>
        <taxon>Tracheophyta</taxon>
        <taxon>Spermatophyta</taxon>
        <taxon>Magnoliopsida</taxon>
        <taxon>eudicotyledons</taxon>
        <taxon>Gunneridae</taxon>
        <taxon>Pentapetalae</taxon>
        <taxon>rosids</taxon>
        <taxon>malvids</taxon>
        <taxon>Myrtales</taxon>
        <taxon>Myrtaceae</taxon>
        <taxon>Myrtoideae</taxon>
        <taxon>Myrteae</taxon>
        <taxon>Australasian group</taxon>
        <taxon>Rhodamnia</taxon>
    </lineage>
</organism>
<evidence type="ECO:0000256" key="1">
    <source>
        <dbReference type="SAM" id="Phobius"/>
    </source>
</evidence>
<keyword evidence="1" id="KW-1133">Transmembrane helix</keyword>
<dbReference type="RefSeq" id="XP_048129018.1">
    <property type="nucleotide sequence ID" value="XM_048273061.1"/>
</dbReference>
<gene>
    <name evidence="3" type="primary">LOC125312963</name>
</gene>
<keyword evidence="1" id="KW-0472">Membrane</keyword>
<keyword evidence="1" id="KW-0812">Transmembrane</keyword>
<proteinExistence type="predicted"/>
<dbReference type="Gene3D" id="2.60.120.620">
    <property type="entry name" value="q2cbj1_9rhob like domain"/>
    <property type="match status" value="1"/>
</dbReference>
<dbReference type="GeneID" id="125312963"/>
<feature type="transmembrane region" description="Helical" evidence="1">
    <location>
        <begin position="20"/>
        <end position="47"/>
    </location>
</feature>
<reference evidence="3" key="1">
    <citation type="submission" date="2025-08" db="UniProtKB">
        <authorList>
            <consortium name="RefSeq"/>
        </authorList>
    </citation>
    <scope>IDENTIFICATION</scope>
    <source>
        <tissue evidence="3">Leaf</tissue>
    </source>
</reference>
<keyword evidence="2" id="KW-1185">Reference proteome</keyword>
<sequence length="238" mass="25110">MAKQRTSRFPARKLAPRSSLNLILTLLLLMFSLVVLILLALGILSMYCSSSSGNRPKANDLASIVRNTEGTGKSFGIKGIEGKSGTFGNSGTGKLGNSGFGKVGISGKGGSSTLGSDGISGKPSGISGSGISSSDVSRRWRARAELAPPLRRESATTRRAYFMRDNWNGGQRMATLLMYLSDVGEGGETVFPAANGSFSSVPWWNELSDCGKMGLSDWTSVGSWLFEPSGNLLVRPGM</sequence>
<accession>A0ABM3GXF3</accession>
<name>A0ABM3GXF3_9MYRT</name>